<evidence type="ECO:0000313" key="2">
    <source>
        <dbReference type="Proteomes" id="UP000499080"/>
    </source>
</evidence>
<reference evidence="1 2" key="1">
    <citation type="journal article" date="2019" name="Sci. Rep.">
        <title>Orb-weaving spider Araneus ventricosus genome elucidates the spidroin gene catalogue.</title>
        <authorList>
            <person name="Kono N."/>
            <person name="Nakamura H."/>
            <person name="Ohtoshi R."/>
            <person name="Moran D.A.P."/>
            <person name="Shinohara A."/>
            <person name="Yoshida Y."/>
            <person name="Fujiwara M."/>
            <person name="Mori M."/>
            <person name="Tomita M."/>
            <person name="Arakawa K."/>
        </authorList>
    </citation>
    <scope>NUCLEOTIDE SEQUENCE [LARGE SCALE GENOMIC DNA]</scope>
</reference>
<sequence>MMSGYKNNISRAPFYTYLAINDKRGKTKTFDSPPATGPGLIFLKKNHYCQTYTCSCQSSKYSGVNTFFPMFWKHRDAFSKAFGGRLIYSRTSWMTALPSANRMPPRRYPFLKHLTIQTHRYLREIFPHTAYSEFQTTGHFLQRGI</sequence>
<evidence type="ECO:0000313" key="1">
    <source>
        <dbReference type="EMBL" id="GBM07922.1"/>
    </source>
</evidence>
<accession>A0A4Y2CTX3</accession>
<dbReference type="EMBL" id="BGPR01000248">
    <property type="protein sequence ID" value="GBM07922.1"/>
    <property type="molecule type" value="Genomic_DNA"/>
</dbReference>
<comment type="caution">
    <text evidence="1">The sequence shown here is derived from an EMBL/GenBank/DDBJ whole genome shotgun (WGS) entry which is preliminary data.</text>
</comment>
<proteinExistence type="predicted"/>
<organism evidence="1 2">
    <name type="scientific">Araneus ventricosus</name>
    <name type="common">Orbweaver spider</name>
    <name type="synonym">Epeira ventricosa</name>
    <dbReference type="NCBI Taxonomy" id="182803"/>
    <lineage>
        <taxon>Eukaryota</taxon>
        <taxon>Metazoa</taxon>
        <taxon>Ecdysozoa</taxon>
        <taxon>Arthropoda</taxon>
        <taxon>Chelicerata</taxon>
        <taxon>Arachnida</taxon>
        <taxon>Araneae</taxon>
        <taxon>Araneomorphae</taxon>
        <taxon>Entelegynae</taxon>
        <taxon>Araneoidea</taxon>
        <taxon>Araneidae</taxon>
        <taxon>Araneus</taxon>
    </lineage>
</organism>
<protein>
    <submittedName>
        <fullName evidence="1">Uncharacterized protein</fullName>
    </submittedName>
</protein>
<name>A0A4Y2CTX3_ARAVE</name>
<dbReference type="Proteomes" id="UP000499080">
    <property type="component" value="Unassembled WGS sequence"/>
</dbReference>
<keyword evidence="2" id="KW-1185">Reference proteome</keyword>
<dbReference type="AlphaFoldDB" id="A0A4Y2CTX3"/>
<gene>
    <name evidence="1" type="ORF">AVEN_96530_1</name>
</gene>